<evidence type="ECO:0000256" key="7">
    <source>
        <dbReference type="RuleBase" id="RU000304"/>
    </source>
</evidence>
<evidence type="ECO:0000256" key="1">
    <source>
        <dbReference type="ARBA" id="ARBA00022527"/>
    </source>
</evidence>
<keyword evidence="2" id="KW-0808">Transferase</keyword>
<dbReference type="InterPro" id="IPR008271">
    <property type="entry name" value="Ser/Thr_kinase_AS"/>
</dbReference>
<evidence type="ECO:0000259" key="8">
    <source>
        <dbReference type="PROSITE" id="PS50011"/>
    </source>
</evidence>
<dbReference type="PROSITE" id="PS00108">
    <property type="entry name" value="PROTEIN_KINASE_ST"/>
    <property type="match status" value="1"/>
</dbReference>
<dbReference type="FunFam" id="1.10.510.10:FF:000571">
    <property type="entry name" value="Maternal embryonic leucine zipper kinase"/>
    <property type="match status" value="1"/>
</dbReference>
<comment type="similarity">
    <text evidence="7">Belongs to the protein kinase superfamily.</text>
</comment>
<evidence type="ECO:0000256" key="3">
    <source>
        <dbReference type="ARBA" id="ARBA00022741"/>
    </source>
</evidence>
<evidence type="ECO:0000313" key="9">
    <source>
        <dbReference type="EMBL" id="ODN03947.1"/>
    </source>
</evidence>
<dbReference type="AlphaFoldDB" id="A0A1D2NFE3"/>
<evidence type="ECO:0000256" key="4">
    <source>
        <dbReference type="ARBA" id="ARBA00022777"/>
    </source>
</evidence>
<dbReference type="GO" id="GO:0005524">
    <property type="term" value="F:ATP binding"/>
    <property type="evidence" value="ECO:0007669"/>
    <property type="project" value="UniProtKB-UniRule"/>
</dbReference>
<dbReference type="STRING" id="48709.A0A1D2NFE3"/>
<evidence type="ECO:0000256" key="5">
    <source>
        <dbReference type="ARBA" id="ARBA00022840"/>
    </source>
</evidence>
<gene>
    <name evidence="9" type="ORF">Ocin01_02744</name>
</gene>
<dbReference type="PROSITE" id="PS50011">
    <property type="entry name" value="PROTEIN_KINASE_DOM"/>
    <property type="match status" value="1"/>
</dbReference>
<dbReference type="PROSITE" id="PS00107">
    <property type="entry name" value="PROTEIN_KINASE_ATP"/>
    <property type="match status" value="1"/>
</dbReference>
<reference evidence="9 10" key="1">
    <citation type="journal article" date="2016" name="Genome Biol. Evol.">
        <title>Gene Family Evolution Reflects Adaptation to Soil Environmental Stressors in the Genome of the Collembolan Orchesella cincta.</title>
        <authorList>
            <person name="Faddeeva-Vakhrusheva A."/>
            <person name="Derks M.F."/>
            <person name="Anvar S.Y."/>
            <person name="Agamennone V."/>
            <person name="Suring W."/>
            <person name="Smit S."/>
            <person name="van Straalen N.M."/>
            <person name="Roelofs D."/>
        </authorList>
    </citation>
    <scope>NUCLEOTIDE SEQUENCE [LARGE SCALE GENOMIC DNA]</scope>
    <source>
        <tissue evidence="9">Mixed pool</tissue>
    </source>
</reference>
<keyword evidence="3 6" id="KW-0547">Nucleotide-binding</keyword>
<dbReference type="Pfam" id="PF00069">
    <property type="entry name" value="Pkinase"/>
    <property type="match status" value="1"/>
</dbReference>
<dbReference type="EMBL" id="LJIJ01000059">
    <property type="protein sequence ID" value="ODN03947.1"/>
    <property type="molecule type" value="Genomic_DNA"/>
</dbReference>
<dbReference type="InterPro" id="IPR017441">
    <property type="entry name" value="Protein_kinase_ATP_BS"/>
</dbReference>
<dbReference type="OrthoDB" id="10260894at2759"/>
<feature type="domain" description="Protein kinase" evidence="8">
    <location>
        <begin position="57"/>
        <end position="300"/>
    </location>
</feature>
<dbReference type="PANTHER" id="PTHR24342:SF20">
    <property type="entry name" value="MYOSIN LIGHT CHAIN KINASE, SMOOTH MUSCLE"/>
    <property type="match status" value="1"/>
</dbReference>
<evidence type="ECO:0000313" key="10">
    <source>
        <dbReference type="Proteomes" id="UP000094527"/>
    </source>
</evidence>
<dbReference type="OMA" id="WVRSINA"/>
<keyword evidence="5 6" id="KW-0067">ATP-binding</keyword>
<organism evidence="9 10">
    <name type="scientific">Orchesella cincta</name>
    <name type="common">Springtail</name>
    <name type="synonym">Podura cincta</name>
    <dbReference type="NCBI Taxonomy" id="48709"/>
    <lineage>
        <taxon>Eukaryota</taxon>
        <taxon>Metazoa</taxon>
        <taxon>Ecdysozoa</taxon>
        <taxon>Arthropoda</taxon>
        <taxon>Hexapoda</taxon>
        <taxon>Collembola</taxon>
        <taxon>Entomobryomorpha</taxon>
        <taxon>Entomobryoidea</taxon>
        <taxon>Orchesellidae</taxon>
        <taxon>Orchesellinae</taxon>
        <taxon>Orchesella</taxon>
    </lineage>
</organism>
<dbReference type="SMART" id="SM00220">
    <property type="entry name" value="S_TKc"/>
    <property type="match status" value="1"/>
</dbReference>
<accession>A0A1D2NFE3</accession>
<dbReference type="InterPro" id="IPR011009">
    <property type="entry name" value="Kinase-like_dom_sf"/>
</dbReference>
<dbReference type="GO" id="GO:0005634">
    <property type="term" value="C:nucleus"/>
    <property type="evidence" value="ECO:0007669"/>
    <property type="project" value="TreeGrafter"/>
</dbReference>
<dbReference type="InterPro" id="IPR000719">
    <property type="entry name" value="Prot_kinase_dom"/>
</dbReference>
<dbReference type="Gene3D" id="1.10.510.10">
    <property type="entry name" value="Transferase(Phosphotransferase) domain 1"/>
    <property type="match status" value="1"/>
</dbReference>
<dbReference type="Proteomes" id="UP000094527">
    <property type="component" value="Unassembled WGS sequence"/>
</dbReference>
<evidence type="ECO:0000256" key="2">
    <source>
        <dbReference type="ARBA" id="ARBA00022679"/>
    </source>
</evidence>
<dbReference type="GO" id="GO:0043065">
    <property type="term" value="P:positive regulation of apoptotic process"/>
    <property type="evidence" value="ECO:0007669"/>
    <property type="project" value="TreeGrafter"/>
</dbReference>
<dbReference type="FunFam" id="3.30.200.20:FF:000042">
    <property type="entry name" value="Aurora kinase A"/>
    <property type="match status" value="1"/>
</dbReference>
<dbReference type="SUPFAM" id="SSF56112">
    <property type="entry name" value="Protein kinase-like (PK-like)"/>
    <property type="match status" value="1"/>
</dbReference>
<keyword evidence="4 9" id="KW-0418">Kinase</keyword>
<dbReference type="Gene3D" id="3.30.200.20">
    <property type="entry name" value="Phosphorylase Kinase, domain 1"/>
    <property type="match status" value="1"/>
</dbReference>
<comment type="caution">
    <text evidence="9">The sequence shown here is derived from an EMBL/GenBank/DDBJ whole genome shotgun (WGS) entry which is preliminary data.</text>
</comment>
<keyword evidence="10" id="KW-1185">Reference proteome</keyword>
<proteinExistence type="inferred from homology"/>
<protein>
    <submittedName>
        <fullName evidence="9">Myosin light chain kinase, smooth muscle</fullName>
    </submittedName>
</protein>
<dbReference type="PANTHER" id="PTHR24342">
    <property type="entry name" value="SERINE/THREONINE-PROTEIN KINASE 17"/>
    <property type="match status" value="1"/>
</dbReference>
<keyword evidence="1 7" id="KW-0723">Serine/threonine-protein kinase</keyword>
<evidence type="ECO:0000256" key="6">
    <source>
        <dbReference type="PROSITE-ProRule" id="PRU10141"/>
    </source>
</evidence>
<name>A0A1D2NFE3_ORCCI</name>
<dbReference type="GO" id="GO:0035556">
    <property type="term" value="P:intracellular signal transduction"/>
    <property type="evidence" value="ECO:0007669"/>
    <property type="project" value="TreeGrafter"/>
</dbReference>
<feature type="binding site" evidence="6">
    <location>
        <position position="86"/>
    </location>
    <ligand>
        <name>ATP</name>
        <dbReference type="ChEBI" id="CHEBI:30616"/>
    </ligand>
</feature>
<sequence>MRELNAVGFDLESNVKPKKNLGFLEFYPCLYLNVSDCQPSFPYRDVSTRLDNFRTAYDVLDEIGRGKFGLVYRCKDRKTGLMLAAKVVTVNKKDEKRDVRREVDIMRQLRHPRVIQIYDCIDDLIHSEMCLILEMVSGGELFDRVIEDEFILTEKACAVFVRQICEGIEYIHSKNILHLDMKPENVMCTSKTGNRIKIIDFGLARCYDPTKKLQVLFGTPEFVAPEVVNFEDISYATDMWSIGVITYVLLSGLSPFMGDSDVETMANVTIAKYDFDDESFDDISSDAKEFITKLLVKDKR</sequence>
<dbReference type="GO" id="GO:0004674">
    <property type="term" value="F:protein serine/threonine kinase activity"/>
    <property type="evidence" value="ECO:0007669"/>
    <property type="project" value="UniProtKB-KW"/>
</dbReference>